<sequence length="142" mass="15487">MMNAHNFGKSWAPERTPRGQFAKGSGGRPHGVKGKKSREALEQVKSFGPDALAALRESVVAKERWAVEYVLNRLLPSSGRLIEFEDMTPEDVSGALKDGDISPVEAKDVAAALAKLAEVSDIEQLRERLDELEKAFVKGPNS</sequence>
<evidence type="ECO:0000256" key="1">
    <source>
        <dbReference type="SAM" id="MobiDB-lite"/>
    </source>
</evidence>
<protein>
    <recommendedName>
        <fullName evidence="4">DUF5681 domain-containing protein</fullName>
    </recommendedName>
</protein>
<evidence type="ECO:0008006" key="4">
    <source>
        <dbReference type="Google" id="ProtNLM"/>
    </source>
</evidence>
<gene>
    <name evidence="2" type="ORF">V6617_16815</name>
</gene>
<keyword evidence="3" id="KW-1185">Reference proteome</keyword>
<reference evidence="2 3" key="1">
    <citation type="submission" date="2024-02" db="EMBL/GenBank/DDBJ databases">
        <title>Complete genome sequence of Pelagibacterium nitratireducens ZH15.</title>
        <authorList>
            <person name="Zhao L.H."/>
        </authorList>
    </citation>
    <scope>NUCLEOTIDE SEQUENCE [LARGE SCALE GENOMIC DNA]</scope>
    <source>
        <strain evidence="2 3">ZH15</strain>
    </source>
</reference>
<dbReference type="Proteomes" id="UP001369958">
    <property type="component" value="Chromosome"/>
</dbReference>
<evidence type="ECO:0000313" key="2">
    <source>
        <dbReference type="EMBL" id="WWT32648.1"/>
    </source>
</evidence>
<organism evidence="2 3">
    <name type="scientific">Pelagibacterium nitratireducens</name>
    <dbReference type="NCBI Taxonomy" id="1046114"/>
    <lineage>
        <taxon>Bacteria</taxon>
        <taxon>Pseudomonadati</taxon>
        <taxon>Pseudomonadota</taxon>
        <taxon>Alphaproteobacteria</taxon>
        <taxon>Hyphomicrobiales</taxon>
        <taxon>Devosiaceae</taxon>
        <taxon>Pelagibacterium</taxon>
    </lineage>
</organism>
<dbReference type="RefSeq" id="WP_338608070.1">
    <property type="nucleotide sequence ID" value="NZ_CP146275.1"/>
</dbReference>
<accession>A0ABZ2I466</accession>
<proteinExistence type="predicted"/>
<feature type="region of interest" description="Disordered" evidence="1">
    <location>
        <begin position="1"/>
        <end position="38"/>
    </location>
</feature>
<name>A0ABZ2I466_9HYPH</name>
<dbReference type="EMBL" id="CP146275">
    <property type="protein sequence ID" value="WWT32648.1"/>
    <property type="molecule type" value="Genomic_DNA"/>
</dbReference>
<evidence type="ECO:0000313" key="3">
    <source>
        <dbReference type="Proteomes" id="UP001369958"/>
    </source>
</evidence>